<dbReference type="EMBL" id="DSGB01000003">
    <property type="protein sequence ID" value="HER95394.1"/>
    <property type="molecule type" value="Genomic_DNA"/>
</dbReference>
<gene>
    <name evidence="3" type="ORF">ENO59_02580</name>
</gene>
<reference evidence="3" key="1">
    <citation type="journal article" date="2020" name="mSystems">
        <title>Genome- and Community-Level Interaction Insights into Carbon Utilization and Element Cycling Functions of Hydrothermarchaeota in Hydrothermal Sediment.</title>
        <authorList>
            <person name="Zhou Z."/>
            <person name="Liu Y."/>
            <person name="Xu W."/>
            <person name="Pan J."/>
            <person name="Luo Z.H."/>
            <person name="Li M."/>
        </authorList>
    </citation>
    <scope>NUCLEOTIDE SEQUENCE [LARGE SCALE GENOMIC DNA]</scope>
    <source>
        <strain evidence="3">SpSt-143</strain>
    </source>
</reference>
<sequence length="636" mass="68878">MSKKGLFWGCLLLAPWFAQAQVRIQLELPFAHQMPASLSEWEHNEALIRIFISNTTPTPLEQLHIAGYLEWEDGRRLASIVEGHRAQPRFSLEPGETRSFSWRELINPEALDYDRTWVSRVATSGTLPEGGYQLCLQVLDAKGQRLGQTEPCGQLSVILPDPPQLLSPADGAVIHPTQSLPLFQWTPTTPQLPGTTYRLIIKPVFANQSPDQALQANPLLFQHETSATSYQYLPSDPDLGQFADAQAFVWQVQALMNGQPYGRNHGLSALATFSLARVEATATSDTSFAPPAFDLLAWEVPYEALLAGRPVKLVASLPPQSKRPVLYRLRLRMPQTLTAEQLALLLGQQQAPTDTLVVDAHLIAGATPDQMPAIGSDPRGGYYAYRLSPDSTQPAVLVGWTDQPFEAARQIAYNAGKEGAITVERRNGTQEAPGGRLMIYEAPGHPVGIIGTFIPTSIFIPLLDLELEGENPPVCDLPTLEGDASIATARYTGYVLNQAVASGAGRASGKTLGAVTRQAPPQQGQGRGVLLPKPSEVGLPDFRQAPTGNQPPIGGQSPEECPPNAKCAPPTPPFNLQQATALDEADDGVVICWLPTGDPQNPTIGVIGMTENDAVIFQWPRQRATVISAVVKLITE</sequence>
<name>A0A7V2F5D0_RHOMR</name>
<evidence type="ECO:0000313" key="3">
    <source>
        <dbReference type="EMBL" id="HER95394.1"/>
    </source>
</evidence>
<evidence type="ECO:0000256" key="2">
    <source>
        <dbReference type="SAM" id="SignalP"/>
    </source>
</evidence>
<feature type="region of interest" description="Disordered" evidence="1">
    <location>
        <begin position="516"/>
        <end position="566"/>
    </location>
</feature>
<accession>A0A7V2F5D0</accession>
<dbReference type="AlphaFoldDB" id="A0A7V2F5D0"/>
<comment type="caution">
    <text evidence="3">The sequence shown here is derived from an EMBL/GenBank/DDBJ whole genome shotgun (WGS) entry which is preliminary data.</text>
</comment>
<organism evidence="3">
    <name type="scientific">Rhodothermus marinus</name>
    <name type="common">Rhodothermus obamensis</name>
    <dbReference type="NCBI Taxonomy" id="29549"/>
    <lineage>
        <taxon>Bacteria</taxon>
        <taxon>Pseudomonadati</taxon>
        <taxon>Rhodothermota</taxon>
        <taxon>Rhodothermia</taxon>
        <taxon>Rhodothermales</taxon>
        <taxon>Rhodothermaceae</taxon>
        <taxon>Rhodothermus</taxon>
    </lineage>
</organism>
<feature type="chain" id="PRO_5030700596" evidence="2">
    <location>
        <begin position="21"/>
        <end position="636"/>
    </location>
</feature>
<proteinExistence type="predicted"/>
<protein>
    <submittedName>
        <fullName evidence="3">Uncharacterized protein</fullName>
    </submittedName>
</protein>
<feature type="signal peptide" evidence="2">
    <location>
        <begin position="1"/>
        <end position="20"/>
    </location>
</feature>
<keyword evidence="2" id="KW-0732">Signal</keyword>
<evidence type="ECO:0000256" key="1">
    <source>
        <dbReference type="SAM" id="MobiDB-lite"/>
    </source>
</evidence>